<dbReference type="InterPro" id="IPR023393">
    <property type="entry name" value="START-like_dom_sf"/>
</dbReference>
<dbReference type="CDD" id="cd07820">
    <property type="entry name" value="SRPBCC_3"/>
    <property type="match status" value="1"/>
</dbReference>
<sequence>MHRIITNVFSTINFRHGFSRIVGGIHNAGILQPYRDNILRALIFRLSDLCVKPLVHISSLINHHYIIPYLVITQNNKMPVIKLETHIKANIQIVFDLARSIDFQTKAVTSSNEKAVAGKTSGLIGLNETVTYRGKHLGVSQQLTSRVTEFDGPNFFADEMEKGAFKSMRHEHYFSTSGEETIMKDVFKFEAPLGILGSLANKLFLEAYMTNFLKGRNKTLKEYAESGKWREVLPGNPEL</sequence>
<evidence type="ECO:0008006" key="3">
    <source>
        <dbReference type="Google" id="ProtNLM"/>
    </source>
</evidence>
<evidence type="ECO:0000313" key="1">
    <source>
        <dbReference type="EMBL" id="MFD2518344.1"/>
    </source>
</evidence>
<proteinExistence type="predicted"/>
<evidence type="ECO:0000313" key="2">
    <source>
        <dbReference type="Proteomes" id="UP001597468"/>
    </source>
</evidence>
<accession>A0ABW5IZT7</accession>
<dbReference type="Proteomes" id="UP001597468">
    <property type="component" value="Unassembled WGS sequence"/>
</dbReference>
<gene>
    <name evidence="1" type="ORF">ACFSTG_10600</name>
</gene>
<reference evidence="2" key="1">
    <citation type="journal article" date="2019" name="Int. J. Syst. Evol. Microbiol.">
        <title>The Global Catalogue of Microorganisms (GCM) 10K type strain sequencing project: providing services to taxonomists for standard genome sequencing and annotation.</title>
        <authorList>
            <consortium name="The Broad Institute Genomics Platform"/>
            <consortium name="The Broad Institute Genome Sequencing Center for Infectious Disease"/>
            <person name="Wu L."/>
            <person name="Ma J."/>
        </authorList>
    </citation>
    <scope>NUCLEOTIDE SEQUENCE [LARGE SCALE GENOMIC DNA]</scope>
    <source>
        <strain evidence="2">KCTC 42585</strain>
    </source>
</reference>
<dbReference type="Gene3D" id="3.30.530.20">
    <property type="match status" value="1"/>
</dbReference>
<protein>
    <recommendedName>
        <fullName evidence="3">Ligand-binding SRPBCC domain-containing protein</fullName>
    </recommendedName>
</protein>
<dbReference type="EMBL" id="JBHULT010000009">
    <property type="protein sequence ID" value="MFD2518344.1"/>
    <property type="molecule type" value="Genomic_DNA"/>
</dbReference>
<keyword evidence="2" id="KW-1185">Reference proteome</keyword>
<name>A0ABW5IZT7_9FLAO</name>
<organism evidence="1 2">
    <name type="scientific">Salinimicrobium flavum</name>
    <dbReference type="NCBI Taxonomy" id="1737065"/>
    <lineage>
        <taxon>Bacteria</taxon>
        <taxon>Pseudomonadati</taxon>
        <taxon>Bacteroidota</taxon>
        <taxon>Flavobacteriia</taxon>
        <taxon>Flavobacteriales</taxon>
        <taxon>Flavobacteriaceae</taxon>
        <taxon>Salinimicrobium</taxon>
    </lineage>
</organism>
<comment type="caution">
    <text evidence="1">The sequence shown here is derived from an EMBL/GenBank/DDBJ whole genome shotgun (WGS) entry which is preliminary data.</text>
</comment>
<dbReference type="SUPFAM" id="SSF55961">
    <property type="entry name" value="Bet v1-like"/>
    <property type="match status" value="1"/>
</dbReference>
<dbReference type="RefSeq" id="WP_380752283.1">
    <property type="nucleotide sequence ID" value="NZ_JBHULT010000009.1"/>
</dbReference>